<protein>
    <recommendedName>
        <fullName evidence="2">RNA polymerase sigma-70 region 4 domain-containing protein</fullName>
    </recommendedName>
</protein>
<dbReference type="InterPro" id="IPR013324">
    <property type="entry name" value="RNA_pol_sigma_r3/r4-like"/>
</dbReference>
<dbReference type="PRINTS" id="PR00046">
    <property type="entry name" value="SIGMA70FCT"/>
</dbReference>
<sequence>MTDNRRTVREAKGRLQQKHGRESFGAKELAIEAGMPERLVRSVAQLPWTVSMDETVIFEEGEGEKKSDSLADDINVEEEALIRIVGSELWKLARRILTPTQFEVIRLRYVERMLLREIGKKLGFTRQAASLHEQEALQKLRTRLQVSGSD</sequence>
<gene>
    <name evidence="3" type="ORF">ENR01_01305</name>
</gene>
<name>A0A831Z2J7_UNCKA</name>
<dbReference type="InterPro" id="IPR000943">
    <property type="entry name" value="RNA_pol_sigma70"/>
</dbReference>
<dbReference type="Pfam" id="PF04545">
    <property type="entry name" value="Sigma70_r4"/>
    <property type="match status" value="1"/>
</dbReference>
<feature type="domain" description="RNA polymerase sigma-70 region 4" evidence="2">
    <location>
        <begin position="97"/>
        <end position="141"/>
    </location>
</feature>
<feature type="region of interest" description="Disordered" evidence="1">
    <location>
        <begin position="1"/>
        <end position="22"/>
    </location>
</feature>
<accession>A0A831Z2J7</accession>
<comment type="caution">
    <text evidence="3">The sequence shown here is derived from an EMBL/GenBank/DDBJ whole genome shotgun (WGS) entry which is preliminary data.</text>
</comment>
<dbReference type="SUPFAM" id="SSF88659">
    <property type="entry name" value="Sigma3 and sigma4 domains of RNA polymerase sigma factors"/>
    <property type="match status" value="1"/>
</dbReference>
<proteinExistence type="predicted"/>
<dbReference type="AlphaFoldDB" id="A0A831Z2J7"/>
<evidence type="ECO:0000259" key="2">
    <source>
        <dbReference type="Pfam" id="PF04545"/>
    </source>
</evidence>
<dbReference type="GO" id="GO:0006352">
    <property type="term" value="P:DNA-templated transcription initiation"/>
    <property type="evidence" value="ECO:0007669"/>
    <property type="project" value="InterPro"/>
</dbReference>
<dbReference type="Gene3D" id="1.20.140.160">
    <property type="match status" value="1"/>
</dbReference>
<reference evidence="3" key="1">
    <citation type="journal article" date="2020" name="mSystems">
        <title>Genome- and Community-Level Interaction Insights into Carbon Utilization and Element Cycling Functions of Hydrothermarchaeota in Hydrothermal Sediment.</title>
        <authorList>
            <person name="Zhou Z."/>
            <person name="Liu Y."/>
            <person name="Xu W."/>
            <person name="Pan J."/>
            <person name="Luo Z.H."/>
            <person name="Li M."/>
        </authorList>
    </citation>
    <scope>NUCLEOTIDE SEQUENCE [LARGE SCALE GENOMIC DNA]</scope>
    <source>
        <strain evidence="3">SpSt-361</strain>
    </source>
</reference>
<dbReference type="InterPro" id="IPR007630">
    <property type="entry name" value="RNA_pol_sigma70_r4"/>
</dbReference>
<evidence type="ECO:0000313" key="3">
    <source>
        <dbReference type="EMBL" id="HEX61777.1"/>
    </source>
</evidence>
<evidence type="ECO:0000256" key="1">
    <source>
        <dbReference type="SAM" id="MobiDB-lite"/>
    </source>
</evidence>
<dbReference type="GO" id="GO:0003700">
    <property type="term" value="F:DNA-binding transcription factor activity"/>
    <property type="evidence" value="ECO:0007669"/>
    <property type="project" value="InterPro"/>
</dbReference>
<dbReference type="EMBL" id="DSPJ01000039">
    <property type="protein sequence ID" value="HEX61777.1"/>
    <property type="molecule type" value="Genomic_DNA"/>
</dbReference>
<organism evidence="3">
    <name type="scientific">candidate division WWE3 bacterium</name>
    <dbReference type="NCBI Taxonomy" id="2053526"/>
    <lineage>
        <taxon>Bacteria</taxon>
        <taxon>Katanobacteria</taxon>
    </lineage>
</organism>